<dbReference type="Proteomes" id="UP000007881">
    <property type="component" value="Chromosome"/>
</dbReference>
<dbReference type="HOGENOM" id="CLU_2524640_0_0_0"/>
<keyword evidence="3" id="KW-1185">Reference proteome</keyword>
<evidence type="ECO:0000256" key="1">
    <source>
        <dbReference type="SAM" id="MobiDB-lite"/>
    </source>
</evidence>
<name>I0IAD3_PHYMF</name>
<proteinExistence type="predicted"/>
<dbReference type="KEGG" id="phm:PSMK_00620"/>
<organism evidence="2 3">
    <name type="scientific">Phycisphaera mikurensis (strain NBRC 102666 / KCTC 22515 / FYK2301M01)</name>
    <dbReference type="NCBI Taxonomy" id="1142394"/>
    <lineage>
        <taxon>Bacteria</taxon>
        <taxon>Pseudomonadati</taxon>
        <taxon>Planctomycetota</taxon>
        <taxon>Phycisphaerae</taxon>
        <taxon>Phycisphaerales</taxon>
        <taxon>Phycisphaeraceae</taxon>
        <taxon>Phycisphaera</taxon>
    </lineage>
</organism>
<accession>I0IAD3</accession>
<evidence type="ECO:0000313" key="2">
    <source>
        <dbReference type="EMBL" id="BAM02221.1"/>
    </source>
</evidence>
<evidence type="ECO:0000313" key="3">
    <source>
        <dbReference type="Proteomes" id="UP000007881"/>
    </source>
</evidence>
<protein>
    <submittedName>
        <fullName evidence="2">Uncharacterized protein</fullName>
    </submittedName>
</protein>
<feature type="compositionally biased region" description="Basic and acidic residues" evidence="1">
    <location>
        <begin position="61"/>
        <end position="71"/>
    </location>
</feature>
<gene>
    <name evidence="2" type="ordered locus">PSMK_00620</name>
</gene>
<sequence length="84" mass="9184">MDRAAGRDLPQAPDARRRPRDGGGQEGQHGSAVRDGSHCGGVIRARLEASMALHRSRRRDRVAAEPREGRSGRCQRSPTACARR</sequence>
<dbReference type="AlphaFoldDB" id="I0IAD3"/>
<feature type="region of interest" description="Disordered" evidence="1">
    <location>
        <begin position="1"/>
        <end position="84"/>
    </location>
</feature>
<feature type="compositionally biased region" description="Basic and acidic residues" evidence="1">
    <location>
        <begin position="14"/>
        <end position="23"/>
    </location>
</feature>
<reference evidence="2 3" key="1">
    <citation type="submission" date="2012-02" db="EMBL/GenBank/DDBJ databases">
        <title>Complete genome sequence of Phycisphaera mikurensis NBRC 102666.</title>
        <authorList>
            <person name="Ankai A."/>
            <person name="Hosoyama A."/>
            <person name="Terui Y."/>
            <person name="Sekine M."/>
            <person name="Fukai R."/>
            <person name="Kato Y."/>
            <person name="Nakamura S."/>
            <person name="Yamada-Narita S."/>
            <person name="Kawakoshi A."/>
            <person name="Fukunaga Y."/>
            <person name="Yamazaki S."/>
            <person name="Fujita N."/>
        </authorList>
    </citation>
    <scope>NUCLEOTIDE SEQUENCE [LARGE SCALE GENOMIC DNA]</scope>
    <source>
        <strain evidence="3">NBRC 102666 / KCTC 22515 / FYK2301M01</strain>
    </source>
</reference>
<dbReference type="EMBL" id="AP012338">
    <property type="protein sequence ID" value="BAM02221.1"/>
    <property type="molecule type" value="Genomic_DNA"/>
</dbReference>